<organism evidence="1 2">
    <name type="scientific">Marasmius crinis-equi</name>
    <dbReference type="NCBI Taxonomy" id="585013"/>
    <lineage>
        <taxon>Eukaryota</taxon>
        <taxon>Fungi</taxon>
        <taxon>Dikarya</taxon>
        <taxon>Basidiomycota</taxon>
        <taxon>Agaricomycotina</taxon>
        <taxon>Agaricomycetes</taxon>
        <taxon>Agaricomycetidae</taxon>
        <taxon>Agaricales</taxon>
        <taxon>Marasmiineae</taxon>
        <taxon>Marasmiaceae</taxon>
        <taxon>Marasmius</taxon>
    </lineage>
</organism>
<keyword evidence="2" id="KW-1185">Reference proteome</keyword>
<proteinExistence type="predicted"/>
<accession>A0ABR3ES81</accession>
<protein>
    <submittedName>
        <fullName evidence="1">Uncharacterized protein</fullName>
    </submittedName>
</protein>
<dbReference type="EMBL" id="JBAHYK010002173">
    <property type="protein sequence ID" value="KAL0565663.1"/>
    <property type="molecule type" value="Genomic_DNA"/>
</dbReference>
<reference evidence="1 2" key="1">
    <citation type="submission" date="2024-02" db="EMBL/GenBank/DDBJ databases">
        <title>A draft genome for the cacao thread blight pathogen Marasmius crinis-equi.</title>
        <authorList>
            <person name="Cohen S.P."/>
            <person name="Baruah I.K."/>
            <person name="Amoako-Attah I."/>
            <person name="Bukari Y."/>
            <person name="Meinhardt L.W."/>
            <person name="Bailey B.A."/>
        </authorList>
    </citation>
    <scope>NUCLEOTIDE SEQUENCE [LARGE SCALE GENOMIC DNA]</scope>
    <source>
        <strain evidence="1 2">GH-76</strain>
    </source>
</reference>
<evidence type="ECO:0000313" key="1">
    <source>
        <dbReference type="EMBL" id="KAL0565663.1"/>
    </source>
</evidence>
<feature type="non-terminal residue" evidence="1">
    <location>
        <position position="1"/>
    </location>
</feature>
<gene>
    <name evidence="1" type="ORF">V5O48_016358</name>
</gene>
<name>A0ABR3ES81_9AGAR</name>
<dbReference type="Proteomes" id="UP001465976">
    <property type="component" value="Unassembled WGS sequence"/>
</dbReference>
<comment type="caution">
    <text evidence="1">The sequence shown here is derived from an EMBL/GenBank/DDBJ whole genome shotgun (WGS) entry which is preliminary data.</text>
</comment>
<evidence type="ECO:0000313" key="2">
    <source>
        <dbReference type="Proteomes" id="UP001465976"/>
    </source>
</evidence>
<sequence>YLWDVVIFVLRMINGVLRQQFSARVLDATIKISNTGLNLDNIDEHGERHADNIALALLVHHTTAPLVLNPC</sequence>